<dbReference type="NCBIfam" id="TIGR02937">
    <property type="entry name" value="sigma70-ECF"/>
    <property type="match status" value="1"/>
</dbReference>
<dbReference type="InterPro" id="IPR013325">
    <property type="entry name" value="RNA_pol_sigma_r2"/>
</dbReference>
<dbReference type="Gene3D" id="1.10.10.10">
    <property type="entry name" value="Winged helix-like DNA-binding domain superfamily/Winged helix DNA-binding domain"/>
    <property type="match status" value="1"/>
</dbReference>
<dbReference type="InterPro" id="IPR053812">
    <property type="entry name" value="HTH_Sigma70_ECF-like"/>
</dbReference>
<dbReference type="Pfam" id="PF07638">
    <property type="entry name" value="Sigma70_ECF"/>
    <property type="match status" value="1"/>
</dbReference>
<comment type="caution">
    <text evidence="6">The sequence shown here is derived from an EMBL/GenBank/DDBJ whole genome shotgun (WGS) entry which is preliminary data.</text>
</comment>
<evidence type="ECO:0000313" key="7">
    <source>
        <dbReference type="Proteomes" id="UP001501523"/>
    </source>
</evidence>
<dbReference type="SUPFAM" id="SSF88946">
    <property type="entry name" value="Sigma2 domain of RNA polymerase sigma factors"/>
    <property type="match status" value="1"/>
</dbReference>
<reference evidence="7" key="1">
    <citation type="journal article" date="2019" name="Int. J. Syst. Evol. Microbiol.">
        <title>The Global Catalogue of Microorganisms (GCM) 10K type strain sequencing project: providing services to taxonomists for standard genome sequencing and annotation.</title>
        <authorList>
            <consortium name="The Broad Institute Genomics Platform"/>
            <consortium name="The Broad Institute Genome Sequencing Center for Infectious Disease"/>
            <person name="Wu L."/>
            <person name="Ma J."/>
        </authorList>
    </citation>
    <scope>NUCLEOTIDE SEQUENCE [LARGE SCALE GENOMIC DNA]</scope>
    <source>
        <strain evidence="7">JCM 15421</strain>
    </source>
</reference>
<keyword evidence="3" id="KW-0731">Sigma factor</keyword>
<dbReference type="EMBL" id="BAAAEU010000002">
    <property type="protein sequence ID" value="GAA0707152.1"/>
    <property type="molecule type" value="Genomic_DNA"/>
</dbReference>
<dbReference type="Proteomes" id="UP001501523">
    <property type="component" value="Unassembled WGS sequence"/>
</dbReference>
<comment type="similarity">
    <text evidence="1">Belongs to the sigma-70 factor family. ECF subfamily.</text>
</comment>
<dbReference type="PANTHER" id="PTHR43133">
    <property type="entry name" value="RNA POLYMERASE ECF-TYPE SIGMA FACTO"/>
    <property type="match status" value="1"/>
</dbReference>
<organism evidence="6 7">
    <name type="scientific">Dokdonella soli</name>
    <dbReference type="NCBI Taxonomy" id="529810"/>
    <lineage>
        <taxon>Bacteria</taxon>
        <taxon>Pseudomonadati</taxon>
        <taxon>Pseudomonadota</taxon>
        <taxon>Gammaproteobacteria</taxon>
        <taxon>Lysobacterales</taxon>
        <taxon>Rhodanobacteraceae</taxon>
        <taxon>Dokdonella</taxon>
    </lineage>
</organism>
<keyword evidence="7" id="KW-1185">Reference proteome</keyword>
<dbReference type="InterPro" id="IPR013324">
    <property type="entry name" value="RNA_pol_sigma_r3/r4-like"/>
</dbReference>
<dbReference type="PANTHER" id="PTHR43133:SF39">
    <property type="entry name" value="SIMILAR TO RNA POLYMERASE SIGMA-E FACTOR"/>
    <property type="match status" value="1"/>
</dbReference>
<feature type="domain" description="RNA polymerase sigma-70 ECF-like HTH" evidence="5">
    <location>
        <begin position="3"/>
        <end position="180"/>
    </location>
</feature>
<name>A0ABN1ICV2_9GAMM</name>
<keyword evidence="4" id="KW-0804">Transcription</keyword>
<evidence type="ECO:0000256" key="1">
    <source>
        <dbReference type="ARBA" id="ARBA00010641"/>
    </source>
</evidence>
<dbReference type="Gene3D" id="1.10.1740.10">
    <property type="match status" value="1"/>
</dbReference>
<dbReference type="InterPro" id="IPR011517">
    <property type="entry name" value="RNA_pol_sigma70_ECF-like"/>
</dbReference>
<sequence length="187" mass="21183">MRDDITELLQRAGAGDRPALDVLLPMIYGELHRLAHAQRPGAQDTFNTTALVHEAYLKLLDQSRLSWSDRRCFFAYAAKAMRSILIDNARRRSSDKRGGNERRDDDALENLRMEGDSADLLLVEQALDRLGKVSARLREVVELHVFAGLEFKDVAACLGLTERTIFRDWRKARALLQSLLDDQACTS</sequence>
<dbReference type="RefSeq" id="WP_343786942.1">
    <property type="nucleotide sequence ID" value="NZ_BAAAEU010000002.1"/>
</dbReference>
<accession>A0ABN1ICV2</accession>
<evidence type="ECO:0000256" key="3">
    <source>
        <dbReference type="ARBA" id="ARBA00023082"/>
    </source>
</evidence>
<evidence type="ECO:0000256" key="4">
    <source>
        <dbReference type="ARBA" id="ARBA00023163"/>
    </source>
</evidence>
<dbReference type="InterPro" id="IPR014284">
    <property type="entry name" value="RNA_pol_sigma-70_dom"/>
</dbReference>
<dbReference type="InterPro" id="IPR039425">
    <property type="entry name" value="RNA_pol_sigma-70-like"/>
</dbReference>
<gene>
    <name evidence="6" type="ORF">GCM10009105_05700</name>
</gene>
<protein>
    <submittedName>
        <fullName evidence="6">ECF-type sigma factor</fullName>
    </submittedName>
</protein>
<evidence type="ECO:0000259" key="5">
    <source>
        <dbReference type="Pfam" id="PF07638"/>
    </source>
</evidence>
<dbReference type="InterPro" id="IPR036388">
    <property type="entry name" value="WH-like_DNA-bd_sf"/>
</dbReference>
<evidence type="ECO:0000313" key="6">
    <source>
        <dbReference type="EMBL" id="GAA0707152.1"/>
    </source>
</evidence>
<evidence type="ECO:0000256" key="2">
    <source>
        <dbReference type="ARBA" id="ARBA00023015"/>
    </source>
</evidence>
<dbReference type="SUPFAM" id="SSF88659">
    <property type="entry name" value="Sigma3 and sigma4 domains of RNA polymerase sigma factors"/>
    <property type="match status" value="1"/>
</dbReference>
<proteinExistence type="inferred from homology"/>
<dbReference type="NCBIfam" id="TIGR02999">
    <property type="entry name" value="Sig-70_X6"/>
    <property type="match status" value="1"/>
</dbReference>
<keyword evidence="2" id="KW-0805">Transcription regulation</keyword>